<gene>
    <name evidence="4" type="ORF">E3N88_31553</name>
</gene>
<feature type="domain" description="RRM" evidence="3">
    <location>
        <begin position="40"/>
        <end position="117"/>
    </location>
</feature>
<evidence type="ECO:0000256" key="1">
    <source>
        <dbReference type="PROSITE-ProRule" id="PRU00176"/>
    </source>
</evidence>
<dbReference type="SUPFAM" id="SSF56219">
    <property type="entry name" value="DNase I-like"/>
    <property type="match status" value="1"/>
</dbReference>
<dbReference type="Proteomes" id="UP000326396">
    <property type="component" value="Linkage Group LG5"/>
</dbReference>
<dbReference type="OrthoDB" id="3264871at2759"/>
<dbReference type="Gene3D" id="3.30.70.330">
    <property type="match status" value="1"/>
</dbReference>
<dbReference type="CDD" id="cd00590">
    <property type="entry name" value="RRM_SF"/>
    <property type="match status" value="1"/>
</dbReference>
<evidence type="ECO:0000313" key="4">
    <source>
        <dbReference type="EMBL" id="KAD3642329.1"/>
    </source>
</evidence>
<dbReference type="EMBL" id="SZYD01000015">
    <property type="protein sequence ID" value="KAD3642329.1"/>
    <property type="molecule type" value="Genomic_DNA"/>
</dbReference>
<sequence>MERGRWASKRDQQKNNEDWQEVINRKRRSREAQESKEHVTNYYISNLPDDVTAKEVWGAFKEYGDIVDAFVPKHKDRSGSRFAFVRFANVQDANDLESALKLVKVGGAKVTANIAKYGRDKRPVDTGTIPPLNQYRSHKPKGVHPSCTRPMTTGFTNAYRSQRSYKDVTMGGDTMIGKIKSLNIINRLKNELAVVEMNGAYVRYVGGLNIMITFQKASFASQFLEDKSIWEKWFEWLQLWNGQPVEYERIAWVRIYGVPIYLWDKDVFNCIGEKCGQVMQASSASWEDGNFSFDRIGLLVKKRQLGCIQQMMGLNDGPIINDCIIIPGEELVNSDQGMEKNVAGSLEERIENQDIRNMEVQPDIQNQEMEETIKLADSIDIDLTNFKKQTFDIKKSQNYMIVSGQLTSIQQTIHIANIYAPQDNRGKRRLWDTLLDLIKNQSGYWLLMGDFNEVRAEEERLNSAFDIGASNCFNNFILNANLSEYHMGGRKFTYMTKKLDKGIKIDRFLVCGGFVSQWPNATVTALDREVSDHCPLILKTSEVDFGPTPFKFFNTWLKKDGIDDIVNQAALSSLVIGQPDVVLLAKLRNIKKAIRLWSAKEKEKEMGRLAECKNKANVLSLKAEIEPLSESELSESIPVNKDISGPWRSIAKVENVLIKHNIDVATSIKAVVGTGEQIRFWLDPWLSETPFCSLFPNLFLQETSKDIKVDHLIDGCGQMGTGRKRHFAPATLED</sequence>
<dbReference type="PROSITE" id="PS50102">
    <property type="entry name" value="RRM"/>
    <property type="match status" value="1"/>
</dbReference>
<dbReference type="PANTHER" id="PTHR33710">
    <property type="entry name" value="BNAC02G09200D PROTEIN"/>
    <property type="match status" value="1"/>
</dbReference>
<dbReference type="GO" id="GO:0003723">
    <property type="term" value="F:RNA binding"/>
    <property type="evidence" value="ECO:0007669"/>
    <property type="project" value="UniProtKB-UniRule"/>
</dbReference>
<evidence type="ECO:0000313" key="5">
    <source>
        <dbReference type="Proteomes" id="UP000326396"/>
    </source>
</evidence>
<dbReference type="Gene3D" id="3.60.10.10">
    <property type="entry name" value="Endonuclease/exonuclease/phosphatase"/>
    <property type="match status" value="1"/>
</dbReference>
<dbReference type="SUPFAM" id="SSF54928">
    <property type="entry name" value="RNA-binding domain, RBD"/>
    <property type="match status" value="1"/>
</dbReference>
<evidence type="ECO:0000256" key="2">
    <source>
        <dbReference type="SAM" id="MobiDB-lite"/>
    </source>
</evidence>
<dbReference type="InterPro" id="IPR035979">
    <property type="entry name" value="RBD_domain_sf"/>
</dbReference>
<protein>
    <recommendedName>
        <fullName evidence="3">RRM domain-containing protein</fullName>
    </recommendedName>
</protein>
<dbReference type="Pfam" id="PF00076">
    <property type="entry name" value="RRM_1"/>
    <property type="match status" value="1"/>
</dbReference>
<dbReference type="InterPro" id="IPR000504">
    <property type="entry name" value="RRM_dom"/>
</dbReference>
<feature type="region of interest" description="Disordered" evidence="2">
    <location>
        <begin position="1"/>
        <end position="32"/>
    </location>
</feature>
<keyword evidence="5" id="KW-1185">Reference proteome</keyword>
<keyword evidence="1" id="KW-0694">RNA-binding</keyword>
<proteinExistence type="predicted"/>
<reference evidence="4 5" key="1">
    <citation type="submission" date="2019-05" db="EMBL/GenBank/DDBJ databases">
        <title>Mikania micrantha, genome provides insights into the molecular mechanism of rapid growth.</title>
        <authorList>
            <person name="Liu B."/>
        </authorList>
    </citation>
    <scope>NUCLEOTIDE SEQUENCE [LARGE SCALE GENOMIC DNA]</scope>
    <source>
        <strain evidence="4">NLD-2019</strain>
        <tissue evidence="4">Leaf</tissue>
    </source>
</reference>
<name>A0A5N6MQM7_9ASTR</name>
<comment type="caution">
    <text evidence="4">The sequence shown here is derived from an EMBL/GenBank/DDBJ whole genome shotgun (WGS) entry which is preliminary data.</text>
</comment>
<dbReference type="InterPro" id="IPR036691">
    <property type="entry name" value="Endo/exonu/phosph_ase_sf"/>
</dbReference>
<dbReference type="SMART" id="SM00360">
    <property type="entry name" value="RRM"/>
    <property type="match status" value="1"/>
</dbReference>
<organism evidence="4 5">
    <name type="scientific">Mikania micrantha</name>
    <name type="common">bitter vine</name>
    <dbReference type="NCBI Taxonomy" id="192012"/>
    <lineage>
        <taxon>Eukaryota</taxon>
        <taxon>Viridiplantae</taxon>
        <taxon>Streptophyta</taxon>
        <taxon>Embryophyta</taxon>
        <taxon>Tracheophyta</taxon>
        <taxon>Spermatophyta</taxon>
        <taxon>Magnoliopsida</taxon>
        <taxon>eudicotyledons</taxon>
        <taxon>Gunneridae</taxon>
        <taxon>Pentapetalae</taxon>
        <taxon>asterids</taxon>
        <taxon>campanulids</taxon>
        <taxon>Asterales</taxon>
        <taxon>Asteraceae</taxon>
        <taxon>Asteroideae</taxon>
        <taxon>Heliantheae alliance</taxon>
        <taxon>Eupatorieae</taxon>
        <taxon>Mikania</taxon>
    </lineage>
</organism>
<dbReference type="AlphaFoldDB" id="A0A5N6MQM7"/>
<evidence type="ECO:0000259" key="3">
    <source>
        <dbReference type="PROSITE" id="PS50102"/>
    </source>
</evidence>
<accession>A0A5N6MQM7</accession>
<dbReference type="PANTHER" id="PTHR33710:SF64">
    <property type="entry name" value="ENDONUCLEASE_EXONUCLEASE_PHOSPHATASE DOMAIN-CONTAINING PROTEIN"/>
    <property type="match status" value="1"/>
</dbReference>
<dbReference type="InterPro" id="IPR012677">
    <property type="entry name" value="Nucleotide-bd_a/b_plait_sf"/>
</dbReference>
<feature type="compositionally biased region" description="Basic and acidic residues" evidence="2">
    <location>
        <begin position="1"/>
        <end position="17"/>
    </location>
</feature>